<dbReference type="Proteomes" id="UP000321080">
    <property type="component" value="Unassembled WGS sequence"/>
</dbReference>
<dbReference type="NCBIfam" id="NF037997">
    <property type="entry name" value="Na_Pi_symport"/>
    <property type="match status" value="1"/>
</dbReference>
<evidence type="ECO:0000256" key="4">
    <source>
        <dbReference type="ARBA" id="ARBA00022989"/>
    </source>
</evidence>
<evidence type="ECO:0000256" key="5">
    <source>
        <dbReference type="ARBA" id="ARBA00023136"/>
    </source>
</evidence>
<accession>A0A5C7GE47</accession>
<feature type="transmembrane region" description="Helical" evidence="6">
    <location>
        <begin position="211"/>
        <end position="229"/>
    </location>
</feature>
<protein>
    <submittedName>
        <fullName evidence="7">Na/Pi cotransporter family protein</fullName>
    </submittedName>
</protein>
<dbReference type="AlphaFoldDB" id="A0A5C7GE47"/>
<sequence>MITIAIASFIAGLGLFFFGLQTLTDHLKLLTNKKVRELIKKLTKTVVQGVLLGGLITMITQSMSALVFTLIGMMRAGAIKVKQALPLIMGGNMLGGVILYIVAINIQVGVLLILGISAIMYTSGVSKNLKNYVGMFLGLALLFFGLNTMQSGVSPLVDLPWMQDVLKSSQGIYMLVFLASIILTIVVQSSLATIIIGMALTQSGLLTFNDAMMVVYGGNVGSSALTFILSTKIKGQSKQIAMFQGNYNFFGALLVIPLFYLELYADVPLLKALTFSITNDLATQIAIINTLFNFLPGLILIFFLPLISKILNKFWPESFEEKIAAPKYIYDKIGEDTESALNLIVLEQTRLIDISKATYSLLREEKTKNSITSYVEGYESLNKIIIEVINELSASKKMNGSQYEVLNQIMNNQENIDNLFYNIVSLSEDFGRLKSTEQGLRFTNAAIEGIEAILLTLEDVVKNKDEEDATLLWGMTSDNGHGIESVRKAYLSQEKDLSPEDKKNLLSSMNRCERIILTFGEIGNGFMKLSN</sequence>
<proteinExistence type="predicted"/>
<dbReference type="Pfam" id="PF02690">
    <property type="entry name" value="Na_Pi_cotrans"/>
    <property type="match status" value="2"/>
</dbReference>
<keyword evidence="2" id="KW-1003">Cell membrane</keyword>
<keyword evidence="8" id="KW-1185">Reference proteome</keyword>
<feature type="transmembrane region" description="Helical" evidence="6">
    <location>
        <begin position="46"/>
        <end position="73"/>
    </location>
</feature>
<dbReference type="RefSeq" id="WP_147769834.1">
    <property type="nucleotide sequence ID" value="NZ_VRKQ01000020.1"/>
</dbReference>
<feature type="transmembrane region" description="Helical" evidence="6">
    <location>
        <begin position="94"/>
        <end position="120"/>
    </location>
</feature>
<evidence type="ECO:0000313" key="7">
    <source>
        <dbReference type="EMBL" id="TXG34836.1"/>
    </source>
</evidence>
<feature type="transmembrane region" description="Helical" evidence="6">
    <location>
        <begin position="241"/>
        <end position="261"/>
    </location>
</feature>
<dbReference type="GO" id="GO:0005436">
    <property type="term" value="F:sodium:phosphate symporter activity"/>
    <property type="evidence" value="ECO:0007669"/>
    <property type="project" value="InterPro"/>
</dbReference>
<gene>
    <name evidence="7" type="ORF">FUA22_17190</name>
</gene>
<dbReference type="GO" id="GO:0005886">
    <property type="term" value="C:plasma membrane"/>
    <property type="evidence" value="ECO:0007669"/>
    <property type="project" value="UniProtKB-SubCell"/>
</dbReference>
<organism evidence="7 8">
    <name type="scientific">Seonamhaeicola maritimus</name>
    <dbReference type="NCBI Taxonomy" id="2591822"/>
    <lineage>
        <taxon>Bacteria</taxon>
        <taxon>Pseudomonadati</taxon>
        <taxon>Bacteroidota</taxon>
        <taxon>Flavobacteriia</taxon>
        <taxon>Flavobacteriales</taxon>
        <taxon>Flavobacteriaceae</taxon>
    </lineage>
</organism>
<dbReference type="OrthoDB" id="9763003at2"/>
<evidence type="ECO:0000256" key="3">
    <source>
        <dbReference type="ARBA" id="ARBA00022692"/>
    </source>
</evidence>
<evidence type="ECO:0000256" key="6">
    <source>
        <dbReference type="SAM" id="Phobius"/>
    </source>
</evidence>
<keyword evidence="3 6" id="KW-0812">Transmembrane</keyword>
<keyword evidence="5 6" id="KW-0472">Membrane</keyword>
<evidence type="ECO:0000256" key="1">
    <source>
        <dbReference type="ARBA" id="ARBA00004651"/>
    </source>
</evidence>
<dbReference type="EMBL" id="VRKQ01000020">
    <property type="protein sequence ID" value="TXG34836.1"/>
    <property type="molecule type" value="Genomic_DNA"/>
</dbReference>
<feature type="transmembrane region" description="Helical" evidence="6">
    <location>
        <begin position="171"/>
        <end position="199"/>
    </location>
</feature>
<dbReference type="PANTHER" id="PTHR10010:SF46">
    <property type="entry name" value="SODIUM-DEPENDENT PHOSPHATE TRANSPORT PROTEIN 2B"/>
    <property type="match status" value="1"/>
</dbReference>
<dbReference type="GO" id="GO:0044341">
    <property type="term" value="P:sodium-dependent phosphate transport"/>
    <property type="evidence" value="ECO:0007669"/>
    <property type="project" value="InterPro"/>
</dbReference>
<reference evidence="7 8" key="1">
    <citation type="submission" date="2019-08" db="EMBL/GenBank/DDBJ databases">
        <title>Seonamhaeicola sediminis sp. nov., isolated from marine sediment.</title>
        <authorList>
            <person name="Cao W.R."/>
        </authorList>
    </citation>
    <scope>NUCLEOTIDE SEQUENCE [LARGE SCALE GENOMIC DNA]</scope>
    <source>
        <strain evidence="7 8">1505</strain>
    </source>
</reference>
<evidence type="ECO:0000313" key="8">
    <source>
        <dbReference type="Proteomes" id="UP000321080"/>
    </source>
</evidence>
<comment type="subcellular location">
    <subcellularLocation>
        <location evidence="1">Cell membrane</location>
        <topology evidence="1">Multi-pass membrane protein</topology>
    </subcellularLocation>
</comment>
<dbReference type="PANTHER" id="PTHR10010">
    <property type="entry name" value="SOLUTE CARRIER FAMILY 34 SODIUM PHOSPHATE , MEMBER 2-RELATED"/>
    <property type="match status" value="1"/>
</dbReference>
<evidence type="ECO:0000256" key="2">
    <source>
        <dbReference type="ARBA" id="ARBA00022475"/>
    </source>
</evidence>
<comment type="caution">
    <text evidence="7">The sequence shown here is derived from an EMBL/GenBank/DDBJ whole genome shotgun (WGS) entry which is preliminary data.</text>
</comment>
<feature type="transmembrane region" description="Helical" evidence="6">
    <location>
        <begin position="132"/>
        <end position="150"/>
    </location>
</feature>
<name>A0A5C7GE47_9FLAO</name>
<feature type="transmembrane region" description="Helical" evidence="6">
    <location>
        <begin position="281"/>
        <end position="304"/>
    </location>
</feature>
<keyword evidence="4 6" id="KW-1133">Transmembrane helix</keyword>
<dbReference type="InterPro" id="IPR003841">
    <property type="entry name" value="Na/Pi_transpt"/>
</dbReference>